<evidence type="ECO:0000313" key="2">
    <source>
        <dbReference type="Proteomes" id="UP001589906"/>
    </source>
</evidence>
<reference evidence="1 2" key="1">
    <citation type="submission" date="2024-09" db="EMBL/GenBank/DDBJ databases">
        <authorList>
            <person name="Sun Q."/>
            <person name="Mori K."/>
        </authorList>
    </citation>
    <scope>NUCLEOTIDE SEQUENCE [LARGE SCALE GENOMIC DNA]</scope>
    <source>
        <strain evidence="1 2">NCAIM B.02621</strain>
    </source>
</reference>
<dbReference type="RefSeq" id="WP_376835035.1">
    <property type="nucleotide sequence ID" value="NZ_JBHLSW010000003.1"/>
</dbReference>
<sequence>MGTLHVELVTMNTRAETGSTMPLAESQPVAQATLNTTTTSARVGTITGQSADLAWVFTAIGKDIWVRASGDAVANAAGPNQGFLVPAGASVARGVSEAGEQVAARDVA</sequence>
<organism evidence="1 2">
    <name type="scientific">Brevundimonas balnearis</name>
    <dbReference type="NCBI Taxonomy" id="1572858"/>
    <lineage>
        <taxon>Bacteria</taxon>
        <taxon>Pseudomonadati</taxon>
        <taxon>Pseudomonadota</taxon>
        <taxon>Alphaproteobacteria</taxon>
        <taxon>Caulobacterales</taxon>
        <taxon>Caulobacteraceae</taxon>
        <taxon>Brevundimonas</taxon>
    </lineage>
</organism>
<dbReference type="EMBL" id="JBHLSW010000003">
    <property type="protein sequence ID" value="MFC0633306.1"/>
    <property type="molecule type" value="Genomic_DNA"/>
</dbReference>
<proteinExistence type="predicted"/>
<evidence type="ECO:0000313" key="1">
    <source>
        <dbReference type="EMBL" id="MFC0633306.1"/>
    </source>
</evidence>
<gene>
    <name evidence="1" type="ORF">ACFFGE_05355</name>
</gene>
<comment type="caution">
    <text evidence="1">The sequence shown here is derived from an EMBL/GenBank/DDBJ whole genome shotgun (WGS) entry which is preliminary data.</text>
</comment>
<keyword evidence="2" id="KW-1185">Reference proteome</keyword>
<protein>
    <submittedName>
        <fullName evidence="1">Uncharacterized protein</fullName>
    </submittedName>
</protein>
<name>A0ABV6R106_9CAUL</name>
<accession>A0ABV6R106</accession>
<dbReference type="Proteomes" id="UP001589906">
    <property type="component" value="Unassembled WGS sequence"/>
</dbReference>